<reference evidence="3 4" key="1">
    <citation type="journal article" date="2015" name="G3 (Bethesda)">
        <title>Insights into Ongoing Evolution of the Hexachlorocyclohexane Catabolic Pathway from Comparative Genomics of Ten Sphingomonadaceae Strains.</title>
        <authorList>
            <person name="Pearce S.L."/>
            <person name="Oakeshott J.G."/>
            <person name="Pandey G."/>
        </authorList>
    </citation>
    <scope>NUCLEOTIDE SEQUENCE [LARGE SCALE GENOMIC DNA]</scope>
    <source>
        <strain evidence="3 4">LL01</strain>
    </source>
</reference>
<dbReference type="SMART" id="SM00448">
    <property type="entry name" value="REC"/>
    <property type="match status" value="1"/>
</dbReference>
<dbReference type="AlphaFoldDB" id="A0A0J7Y492"/>
<sequence>MKPVRIVVVDDSLTIRAMIETLLERDRRIEVVGIARNGEEAIDMIRLEKPDVVTLDIAMPGKDGLAILDEIMDMEPCPVIMLSSLMRDGAPIVAEAMDRGAAACFNKAMIVREATRFIGLIRDLGRGLVVADTAMEPVAIAA</sequence>
<evidence type="ECO:0000313" key="3">
    <source>
        <dbReference type="EMBL" id="KMS58664.1"/>
    </source>
</evidence>
<name>A0A0J7Y492_9SPHN</name>
<keyword evidence="1" id="KW-0597">Phosphoprotein</keyword>
<feature type="modified residue" description="4-aspartylphosphate" evidence="1">
    <location>
        <position position="56"/>
    </location>
</feature>
<accession>A0A0J7Y492</accession>
<protein>
    <recommendedName>
        <fullName evidence="2">Response regulatory domain-containing protein</fullName>
    </recommendedName>
</protein>
<dbReference type="EMBL" id="JACT01000001">
    <property type="protein sequence ID" value="KMS58664.1"/>
    <property type="molecule type" value="Genomic_DNA"/>
</dbReference>
<evidence type="ECO:0000256" key="1">
    <source>
        <dbReference type="PROSITE-ProRule" id="PRU00169"/>
    </source>
</evidence>
<dbReference type="CDD" id="cd17541">
    <property type="entry name" value="REC_CheB-like"/>
    <property type="match status" value="1"/>
</dbReference>
<dbReference type="PROSITE" id="PS50110">
    <property type="entry name" value="RESPONSE_REGULATORY"/>
    <property type="match status" value="1"/>
</dbReference>
<dbReference type="PANTHER" id="PTHR42872:SF6">
    <property type="entry name" value="PROTEIN-GLUTAMATE METHYLESTERASE_PROTEIN-GLUTAMINE GLUTAMINASE"/>
    <property type="match status" value="1"/>
</dbReference>
<dbReference type="PANTHER" id="PTHR42872">
    <property type="entry name" value="PROTEIN-GLUTAMATE METHYLESTERASE/PROTEIN-GLUTAMINE GLUTAMINASE"/>
    <property type="match status" value="1"/>
</dbReference>
<dbReference type="SUPFAM" id="SSF52172">
    <property type="entry name" value="CheY-like"/>
    <property type="match status" value="1"/>
</dbReference>
<dbReference type="InterPro" id="IPR001789">
    <property type="entry name" value="Sig_transdc_resp-reg_receiver"/>
</dbReference>
<comment type="caution">
    <text evidence="3">The sequence shown here is derived from an EMBL/GenBank/DDBJ whole genome shotgun (WGS) entry which is preliminary data.</text>
</comment>
<keyword evidence="4" id="KW-1185">Reference proteome</keyword>
<dbReference type="GO" id="GO:0000160">
    <property type="term" value="P:phosphorelay signal transduction system"/>
    <property type="evidence" value="ECO:0007669"/>
    <property type="project" value="InterPro"/>
</dbReference>
<dbReference type="PATRIC" id="fig|1420583.3.peg.278"/>
<dbReference type="RefSeq" id="WP_066599614.1">
    <property type="nucleotide sequence ID" value="NZ_KQ130434.1"/>
</dbReference>
<dbReference type="Pfam" id="PF00072">
    <property type="entry name" value="Response_reg"/>
    <property type="match status" value="1"/>
</dbReference>
<evidence type="ECO:0000313" key="4">
    <source>
        <dbReference type="Proteomes" id="UP000052232"/>
    </source>
</evidence>
<dbReference type="Gene3D" id="3.40.50.2300">
    <property type="match status" value="1"/>
</dbReference>
<gene>
    <name evidence="3" type="ORF">V473_01425</name>
</gene>
<dbReference type="Proteomes" id="UP000052232">
    <property type="component" value="Unassembled WGS sequence"/>
</dbReference>
<evidence type="ECO:0000259" key="2">
    <source>
        <dbReference type="PROSITE" id="PS50110"/>
    </source>
</evidence>
<dbReference type="InterPro" id="IPR011006">
    <property type="entry name" value="CheY-like_superfamily"/>
</dbReference>
<organism evidence="3 4">
    <name type="scientific">Sphingobium cupriresistens LL01</name>
    <dbReference type="NCBI Taxonomy" id="1420583"/>
    <lineage>
        <taxon>Bacteria</taxon>
        <taxon>Pseudomonadati</taxon>
        <taxon>Pseudomonadota</taxon>
        <taxon>Alphaproteobacteria</taxon>
        <taxon>Sphingomonadales</taxon>
        <taxon>Sphingomonadaceae</taxon>
        <taxon>Sphingobium</taxon>
    </lineage>
</organism>
<feature type="domain" description="Response regulatory" evidence="2">
    <location>
        <begin position="5"/>
        <end position="122"/>
    </location>
</feature>
<dbReference type="STRING" id="1420583.V473_01425"/>
<proteinExistence type="predicted"/>